<protein>
    <submittedName>
        <fullName evidence="10">Diacylglycerol kinase</fullName>
    </submittedName>
    <submittedName>
        <fullName evidence="11">YegS BmrU family lipid kinase</fullName>
    </submittedName>
</protein>
<dbReference type="InterPro" id="IPR045540">
    <property type="entry name" value="YegS/DAGK_C"/>
</dbReference>
<evidence type="ECO:0000256" key="4">
    <source>
        <dbReference type="ARBA" id="ARBA00022741"/>
    </source>
</evidence>
<evidence type="ECO:0000256" key="2">
    <source>
        <dbReference type="ARBA" id="ARBA00005983"/>
    </source>
</evidence>
<evidence type="ECO:0000259" key="9">
    <source>
        <dbReference type="PROSITE" id="PS50146"/>
    </source>
</evidence>
<dbReference type="Pfam" id="PF00781">
    <property type="entry name" value="DAGK_cat"/>
    <property type="match status" value="1"/>
</dbReference>
<dbReference type="NCBIfam" id="TIGR00147">
    <property type="entry name" value="YegS/Rv2252/BmrU family lipid kinase"/>
    <property type="match status" value="1"/>
</dbReference>
<dbReference type="InterPro" id="IPR001206">
    <property type="entry name" value="Diacylglycerol_kinase_cat_dom"/>
</dbReference>
<evidence type="ECO:0000256" key="8">
    <source>
        <dbReference type="ARBA" id="ARBA00023264"/>
    </source>
</evidence>
<evidence type="ECO:0000256" key="5">
    <source>
        <dbReference type="ARBA" id="ARBA00022777"/>
    </source>
</evidence>
<evidence type="ECO:0000256" key="3">
    <source>
        <dbReference type="ARBA" id="ARBA00022679"/>
    </source>
</evidence>
<dbReference type="InterPro" id="IPR005218">
    <property type="entry name" value="Diacylglycerol/lipid_kinase"/>
</dbReference>
<accession>A0A0S3KA95</accession>
<dbReference type="EMBL" id="CP013614">
    <property type="protein sequence ID" value="ALS01227.1"/>
    <property type="molecule type" value="Genomic_DNA"/>
</dbReference>
<evidence type="ECO:0000256" key="1">
    <source>
        <dbReference type="ARBA" id="ARBA00001946"/>
    </source>
</evidence>
<keyword evidence="5 11" id="KW-0418">Kinase</keyword>
<feature type="domain" description="DAGKc" evidence="9">
    <location>
        <begin position="1"/>
        <end position="144"/>
    </location>
</feature>
<evidence type="ECO:0000313" key="10">
    <source>
        <dbReference type="EMBL" id="ALS01227.1"/>
    </source>
</evidence>
<proteinExistence type="inferred from homology"/>
<keyword evidence="7" id="KW-0443">Lipid metabolism</keyword>
<dbReference type="Proteomes" id="UP000183039">
    <property type="component" value="Unassembled WGS sequence"/>
</dbReference>
<name>A0A0S3KA95_9ENTE</name>
<evidence type="ECO:0000313" key="11">
    <source>
        <dbReference type="EMBL" id="OJG92627.1"/>
    </source>
</evidence>
<dbReference type="OrthoDB" id="9786026at2"/>
<dbReference type="KEGG" id="ess:ATZ33_07550"/>
<dbReference type="RefSeq" id="WP_071877005.1">
    <property type="nucleotide sequence ID" value="NZ_JXLC01000005.1"/>
</dbReference>
<keyword evidence="3" id="KW-0808">Transferase</keyword>
<reference evidence="11 13" key="1">
    <citation type="submission" date="2014-12" db="EMBL/GenBank/DDBJ databases">
        <title>Draft genome sequences of 29 type strains of Enterococci.</title>
        <authorList>
            <person name="Zhong Z."/>
            <person name="Sun Z."/>
            <person name="Liu W."/>
            <person name="Zhang W."/>
            <person name="Zhang H."/>
        </authorList>
    </citation>
    <scope>NUCLEOTIDE SEQUENCE [LARGE SCALE GENOMIC DNA]</scope>
    <source>
        <strain evidence="11 13">DSM 22801</strain>
    </source>
</reference>
<dbReference type="AlphaFoldDB" id="A0A0S3KA95"/>
<comment type="similarity">
    <text evidence="2">Belongs to the diacylglycerol/lipid kinase family.</text>
</comment>
<dbReference type="InterPro" id="IPR016064">
    <property type="entry name" value="NAD/diacylglycerol_kinase_sf"/>
</dbReference>
<evidence type="ECO:0000256" key="6">
    <source>
        <dbReference type="ARBA" id="ARBA00022840"/>
    </source>
</evidence>
<keyword evidence="4" id="KW-0547">Nucleotide-binding</keyword>
<dbReference type="PROSITE" id="PS50146">
    <property type="entry name" value="DAGK"/>
    <property type="match status" value="1"/>
</dbReference>
<dbReference type="Gene3D" id="3.40.50.10330">
    <property type="entry name" value="Probable inorganic polyphosphate/atp-NAD kinase, domain 1"/>
    <property type="match status" value="1"/>
</dbReference>
<keyword evidence="8" id="KW-1208">Phospholipid metabolism</keyword>
<dbReference type="InterPro" id="IPR017438">
    <property type="entry name" value="ATP-NAD_kinase_N"/>
</dbReference>
<dbReference type="GO" id="GO:0008654">
    <property type="term" value="P:phospholipid biosynthetic process"/>
    <property type="evidence" value="ECO:0007669"/>
    <property type="project" value="UniProtKB-KW"/>
</dbReference>
<dbReference type="GO" id="GO:0016301">
    <property type="term" value="F:kinase activity"/>
    <property type="evidence" value="ECO:0007669"/>
    <property type="project" value="UniProtKB-KW"/>
</dbReference>
<dbReference type="Proteomes" id="UP000065511">
    <property type="component" value="Chromosome"/>
</dbReference>
<dbReference type="Gene3D" id="2.60.200.40">
    <property type="match status" value="1"/>
</dbReference>
<dbReference type="SUPFAM" id="SSF111331">
    <property type="entry name" value="NAD kinase/diacylglycerol kinase-like"/>
    <property type="match status" value="1"/>
</dbReference>
<evidence type="ECO:0000256" key="7">
    <source>
        <dbReference type="ARBA" id="ARBA00023209"/>
    </source>
</evidence>
<organism evidence="11 13">
    <name type="scientific">Enterococcus silesiacus</name>
    <dbReference type="NCBI Taxonomy" id="332949"/>
    <lineage>
        <taxon>Bacteria</taxon>
        <taxon>Bacillati</taxon>
        <taxon>Bacillota</taxon>
        <taxon>Bacilli</taxon>
        <taxon>Lactobacillales</taxon>
        <taxon>Enterococcaceae</taxon>
        <taxon>Enterococcus</taxon>
    </lineage>
</organism>
<evidence type="ECO:0000313" key="12">
    <source>
        <dbReference type="Proteomes" id="UP000065511"/>
    </source>
</evidence>
<reference evidence="10 12" key="2">
    <citation type="submission" date="2015-12" db="EMBL/GenBank/DDBJ databases">
        <authorList>
            <person name="Lauer A."/>
            <person name="Humrighouse B."/>
            <person name="Loparev V."/>
            <person name="Shewmaker P.L."/>
            <person name="Whitney A.M."/>
            <person name="McLaughlin R.W."/>
        </authorList>
    </citation>
    <scope>NUCLEOTIDE SEQUENCE [LARGE SCALE GENOMIC DNA]</scope>
    <source>
        <strain evidence="10 12">LMG 23085</strain>
    </source>
</reference>
<dbReference type="PANTHER" id="PTHR12358">
    <property type="entry name" value="SPHINGOSINE KINASE"/>
    <property type="match status" value="1"/>
</dbReference>
<dbReference type="InterPro" id="IPR050187">
    <property type="entry name" value="Lipid_Phosphate_FormReg"/>
</dbReference>
<comment type="cofactor">
    <cofactor evidence="1">
        <name>Mg(2+)</name>
        <dbReference type="ChEBI" id="CHEBI:18420"/>
    </cofactor>
</comment>
<sequence>MKKHFYLIINENAGSGTGRKAAEKIIKQLQTATIDYTTFYTEYAGHETEIVQKLAQNILIPWSSELENDSFPLLVVLGGDGTLHSVLNALSPFDPLIPIGYIPCGSGNDFARGSGIARQPEKAFFQLLKAESPQEIQVITYTESIQEETGLAVNNVGIGLDAAIVNAANTSASKSALNKFNMGSLSYIFSILKVLFTQKGFPILVEVNGKTIEFGRTFLCTVTKHPYFGGGVPIAPIADPRKPVLDFVLVERVNMFKIFWLIILLTQKKQMNSKYFHHFQSSKLRIVSTVPQYVHADGEILGKRSTDFTFGTSGRYFWF</sequence>
<evidence type="ECO:0000313" key="13">
    <source>
        <dbReference type="Proteomes" id="UP000183039"/>
    </source>
</evidence>
<dbReference type="PANTHER" id="PTHR12358:SF54">
    <property type="entry name" value="SPHINGOSINE KINASE RELATED PROTEIN"/>
    <property type="match status" value="1"/>
</dbReference>
<keyword evidence="7" id="KW-0594">Phospholipid biosynthesis</keyword>
<gene>
    <name evidence="10" type="ORF">ATZ33_07550</name>
    <name evidence="11" type="ORF">RV15_GL003052</name>
</gene>
<keyword evidence="12" id="KW-1185">Reference proteome</keyword>
<keyword evidence="6" id="KW-0067">ATP-binding</keyword>
<keyword evidence="7" id="KW-0444">Lipid biosynthesis</keyword>
<dbReference type="EMBL" id="JXLC01000005">
    <property type="protein sequence ID" value="OJG92627.1"/>
    <property type="molecule type" value="Genomic_DNA"/>
</dbReference>
<dbReference type="GO" id="GO:0005524">
    <property type="term" value="F:ATP binding"/>
    <property type="evidence" value="ECO:0007669"/>
    <property type="project" value="UniProtKB-KW"/>
</dbReference>
<dbReference type="Pfam" id="PF19279">
    <property type="entry name" value="YegS_C"/>
    <property type="match status" value="1"/>
</dbReference>
<dbReference type="SMART" id="SM00046">
    <property type="entry name" value="DAGKc"/>
    <property type="match status" value="1"/>
</dbReference>